<protein>
    <submittedName>
        <fullName evidence="1">Uncharacterized protein</fullName>
    </submittedName>
</protein>
<dbReference type="EMBL" id="CAXIEN010000014">
    <property type="protein sequence ID" value="CAL1264759.1"/>
    <property type="molecule type" value="Genomic_DNA"/>
</dbReference>
<accession>A0AAV1Z2X8</accession>
<evidence type="ECO:0000313" key="2">
    <source>
        <dbReference type="Proteomes" id="UP001497382"/>
    </source>
</evidence>
<comment type="caution">
    <text evidence="1">The sequence shown here is derived from an EMBL/GenBank/DDBJ whole genome shotgun (WGS) entry which is preliminary data.</text>
</comment>
<dbReference type="AlphaFoldDB" id="A0AAV1Z2X8"/>
<keyword evidence="2" id="KW-1185">Reference proteome</keyword>
<organism evidence="1 2">
    <name type="scientific">Larinioides sclopetarius</name>
    <dbReference type="NCBI Taxonomy" id="280406"/>
    <lineage>
        <taxon>Eukaryota</taxon>
        <taxon>Metazoa</taxon>
        <taxon>Ecdysozoa</taxon>
        <taxon>Arthropoda</taxon>
        <taxon>Chelicerata</taxon>
        <taxon>Arachnida</taxon>
        <taxon>Araneae</taxon>
        <taxon>Araneomorphae</taxon>
        <taxon>Entelegynae</taxon>
        <taxon>Araneoidea</taxon>
        <taxon>Araneidae</taxon>
        <taxon>Larinioides</taxon>
    </lineage>
</organism>
<evidence type="ECO:0000313" key="1">
    <source>
        <dbReference type="EMBL" id="CAL1264759.1"/>
    </source>
</evidence>
<name>A0AAV1Z2X8_9ARAC</name>
<proteinExistence type="predicted"/>
<gene>
    <name evidence="1" type="ORF">LARSCL_LOCUS2139</name>
</gene>
<reference evidence="1 2" key="1">
    <citation type="submission" date="2024-04" db="EMBL/GenBank/DDBJ databases">
        <authorList>
            <person name="Rising A."/>
            <person name="Reimegard J."/>
            <person name="Sonavane S."/>
            <person name="Akerstrom W."/>
            <person name="Nylinder S."/>
            <person name="Hedman E."/>
            <person name="Kallberg Y."/>
        </authorList>
    </citation>
    <scope>NUCLEOTIDE SEQUENCE [LARGE SCALE GENOMIC DNA]</scope>
</reference>
<sequence length="44" mass="4865">MLMRGAGNYNTAKYCSCGFKSPALCWSLCPSSSYEKVQRYGCDS</sequence>
<dbReference type="Proteomes" id="UP001497382">
    <property type="component" value="Unassembled WGS sequence"/>
</dbReference>